<dbReference type="PANTHER" id="PTHR44688">
    <property type="entry name" value="DNA-BINDING TRANSCRIPTIONAL ACTIVATOR DEVR_DOSR"/>
    <property type="match status" value="1"/>
</dbReference>
<name>A0A918QMW2_9ACTN</name>
<dbReference type="PRINTS" id="PR00038">
    <property type="entry name" value="HTHLUXR"/>
</dbReference>
<keyword evidence="2" id="KW-0805">Transcription regulation</keyword>
<reference evidence="7" key="1">
    <citation type="journal article" date="2014" name="Int. J. Syst. Evol. Microbiol.">
        <title>Complete genome sequence of Corynebacterium casei LMG S-19264T (=DSM 44701T), isolated from a smear-ripened cheese.</title>
        <authorList>
            <consortium name="US DOE Joint Genome Institute (JGI-PGF)"/>
            <person name="Walter F."/>
            <person name="Albersmeier A."/>
            <person name="Kalinowski J."/>
            <person name="Ruckert C."/>
        </authorList>
    </citation>
    <scope>NUCLEOTIDE SEQUENCE</scope>
    <source>
        <strain evidence="7">JCM 4834</strain>
    </source>
</reference>
<evidence type="ECO:0000256" key="5">
    <source>
        <dbReference type="SAM" id="MobiDB-lite"/>
    </source>
</evidence>
<comment type="caution">
    <text evidence="7">The sequence shown here is derived from an EMBL/GenBank/DDBJ whole genome shotgun (WGS) entry which is preliminary data.</text>
</comment>
<organism evidence="7 8">
    <name type="scientific">Streptomyces subrutilus</name>
    <dbReference type="NCBI Taxonomy" id="36818"/>
    <lineage>
        <taxon>Bacteria</taxon>
        <taxon>Bacillati</taxon>
        <taxon>Actinomycetota</taxon>
        <taxon>Actinomycetes</taxon>
        <taxon>Kitasatosporales</taxon>
        <taxon>Streptomycetaceae</taxon>
        <taxon>Streptomyces</taxon>
    </lineage>
</organism>
<dbReference type="RefSeq" id="WP_208835984.1">
    <property type="nucleotide sequence ID" value="NZ_BMVX01000005.1"/>
</dbReference>
<dbReference type="Pfam" id="PF00196">
    <property type="entry name" value="GerE"/>
    <property type="match status" value="1"/>
</dbReference>
<keyword evidence="3" id="KW-0238">DNA-binding</keyword>
<dbReference type="InterPro" id="IPR016032">
    <property type="entry name" value="Sig_transdc_resp-reg_C-effctor"/>
</dbReference>
<dbReference type="SMART" id="SM00421">
    <property type="entry name" value="HTH_LUXR"/>
    <property type="match status" value="1"/>
</dbReference>
<evidence type="ECO:0000259" key="6">
    <source>
        <dbReference type="PROSITE" id="PS50043"/>
    </source>
</evidence>
<dbReference type="PANTHER" id="PTHR44688:SF16">
    <property type="entry name" value="DNA-BINDING TRANSCRIPTIONAL ACTIVATOR DEVR_DOSR"/>
    <property type="match status" value="1"/>
</dbReference>
<feature type="compositionally biased region" description="Pro residues" evidence="5">
    <location>
        <begin position="193"/>
        <end position="215"/>
    </location>
</feature>
<dbReference type="CDD" id="cd06170">
    <property type="entry name" value="LuxR_C_like"/>
    <property type="match status" value="1"/>
</dbReference>
<dbReference type="SUPFAM" id="SSF46894">
    <property type="entry name" value="C-terminal effector domain of the bipartite response regulators"/>
    <property type="match status" value="1"/>
</dbReference>
<accession>A0A918QMW2</accession>
<keyword evidence="4" id="KW-0804">Transcription</keyword>
<dbReference type="EMBL" id="BMVX01000005">
    <property type="protein sequence ID" value="GGZ57745.1"/>
    <property type="molecule type" value="Genomic_DNA"/>
</dbReference>
<comment type="similarity">
    <text evidence="1">Belongs to the YciI family.</text>
</comment>
<dbReference type="InterPro" id="IPR011008">
    <property type="entry name" value="Dimeric_a/b-barrel"/>
</dbReference>
<dbReference type="PROSITE" id="PS50043">
    <property type="entry name" value="HTH_LUXR_2"/>
    <property type="match status" value="1"/>
</dbReference>
<dbReference type="InterPro" id="IPR000792">
    <property type="entry name" value="Tscrpt_reg_LuxR_C"/>
</dbReference>
<dbReference type="GO" id="GO:0003677">
    <property type="term" value="F:DNA binding"/>
    <property type="evidence" value="ECO:0007669"/>
    <property type="project" value="UniProtKB-KW"/>
</dbReference>
<evidence type="ECO:0000256" key="3">
    <source>
        <dbReference type="ARBA" id="ARBA00023125"/>
    </source>
</evidence>
<dbReference type="Gene3D" id="3.30.70.1060">
    <property type="entry name" value="Dimeric alpha+beta barrel"/>
    <property type="match status" value="1"/>
</dbReference>
<evidence type="ECO:0000256" key="2">
    <source>
        <dbReference type="ARBA" id="ARBA00023015"/>
    </source>
</evidence>
<feature type="region of interest" description="Disordered" evidence="5">
    <location>
        <begin position="170"/>
        <end position="224"/>
    </location>
</feature>
<feature type="domain" description="HTH luxR-type" evidence="6">
    <location>
        <begin position="102"/>
        <end position="167"/>
    </location>
</feature>
<dbReference type="GO" id="GO:0006355">
    <property type="term" value="P:regulation of DNA-templated transcription"/>
    <property type="evidence" value="ECO:0007669"/>
    <property type="project" value="InterPro"/>
</dbReference>
<evidence type="ECO:0000256" key="1">
    <source>
        <dbReference type="ARBA" id="ARBA00007689"/>
    </source>
</evidence>
<dbReference type="SUPFAM" id="SSF54909">
    <property type="entry name" value="Dimeric alpha+beta barrel"/>
    <property type="match status" value="1"/>
</dbReference>
<dbReference type="InterPro" id="IPR036388">
    <property type="entry name" value="WH-like_DNA-bd_sf"/>
</dbReference>
<dbReference type="Pfam" id="PF03795">
    <property type="entry name" value="YCII"/>
    <property type="match status" value="1"/>
</dbReference>
<gene>
    <name evidence="7" type="ORF">GCM10010371_16490</name>
</gene>
<dbReference type="Proteomes" id="UP000634660">
    <property type="component" value="Unassembled WGS sequence"/>
</dbReference>
<dbReference type="InterPro" id="IPR005545">
    <property type="entry name" value="YCII"/>
</dbReference>
<protein>
    <recommendedName>
        <fullName evidence="6">HTH luxR-type domain-containing protein</fullName>
    </recommendedName>
</protein>
<evidence type="ECO:0000256" key="4">
    <source>
        <dbReference type="ARBA" id="ARBA00023163"/>
    </source>
</evidence>
<dbReference type="Gene3D" id="1.10.10.10">
    <property type="entry name" value="Winged helix-like DNA-binding domain superfamily/Winged helix DNA-binding domain"/>
    <property type="match status" value="1"/>
</dbReference>
<evidence type="ECO:0000313" key="8">
    <source>
        <dbReference type="Proteomes" id="UP000634660"/>
    </source>
</evidence>
<evidence type="ECO:0000313" key="7">
    <source>
        <dbReference type="EMBL" id="GGZ57745.1"/>
    </source>
</evidence>
<sequence length="224" mass="23507">MEVKAVYVVERSFPAGGGRLRSAWPQHEEYLRNLAARGILVGGGPWADGGGEVLVLDVPDEVSLHRVVRGDPLSAAALVTGARVRRWNVEYGQLTAAVGAPAAPGAGTLSPHERRIALLVLGGMTNQEIADRLNVSVRAVEQHLTRMYRKLSIRRRAQLASALGIYAPSPCPEAEAGPAGRPGTETDSGAVPHPGPLPAPVPVPVPVPGNMPEPSPGRHIPLTA</sequence>
<reference evidence="7" key="2">
    <citation type="submission" date="2020-09" db="EMBL/GenBank/DDBJ databases">
        <authorList>
            <person name="Sun Q."/>
            <person name="Ohkuma M."/>
        </authorList>
    </citation>
    <scope>NUCLEOTIDE SEQUENCE</scope>
    <source>
        <strain evidence="7">JCM 4834</strain>
    </source>
</reference>
<dbReference type="AlphaFoldDB" id="A0A918QMW2"/>
<proteinExistence type="inferred from homology"/>